<dbReference type="InterPro" id="IPR016181">
    <property type="entry name" value="Acyl_CoA_acyltransferase"/>
</dbReference>
<evidence type="ECO:0000256" key="1">
    <source>
        <dbReference type="ARBA" id="ARBA00022679"/>
    </source>
</evidence>
<dbReference type="Proteomes" id="UP000077134">
    <property type="component" value="Unassembled WGS sequence"/>
</dbReference>
<dbReference type="AlphaFoldDB" id="A0A167G4G2"/>
<dbReference type="PROSITE" id="PS51186">
    <property type="entry name" value="GNAT"/>
    <property type="match status" value="1"/>
</dbReference>
<proteinExistence type="predicted"/>
<evidence type="ECO:0000259" key="3">
    <source>
        <dbReference type="PROSITE" id="PS51186"/>
    </source>
</evidence>
<keyword evidence="5" id="KW-1185">Reference proteome</keyword>
<keyword evidence="1 4" id="KW-0808">Transferase</keyword>
<dbReference type="OrthoDB" id="5319888at2"/>
<evidence type="ECO:0000256" key="2">
    <source>
        <dbReference type="ARBA" id="ARBA00023315"/>
    </source>
</evidence>
<name>A0A167G4G2_9BACL</name>
<feature type="domain" description="N-acetyltransferase" evidence="3">
    <location>
        <begin position="1"/>
        <end position="187"/>
    </location>
</feature>
<dbReference type="Gene3D" id="3.40.630.30">
    <property type="match status" value="1"/>
</dbReference>
<protein>
    <submittedName>
        <fullName evidence="4">GCN5 family acetyltransferase</fullName>
    </submittedName>
</protein>
<organism evidence="4 5">
    <name type="scientific">Paenibacillus crassostreae</name>
    <dbReference type="NCBI Taxonomy" id="1763538"/>
    <lineage>
        <taxon>Bacteria</taxon>
        <taxon>Bacillati</taxon>
        <taxon>Bacillota</taxon>
        <taxon>Bacilli</taxon>
        <taxon>Bacillales</taxon>
        <taxon>Paenibacillaceae</taxon>
        <taxon>Paenibacillus</taxon>
    </lineage>
</organism>
<dbReference type="EMBL" id="LSFN01000005">
    <property type="protein sequence ID" value="OAB77204.1"/>
    <property type="molecule type" value="Genomic_DNA"/>
</dbReference>
<dbReference type="InterPro" id="IPR050832">
    <property type="entry name" value="Bact_Acetyltransf"/>
</dbReference>
<comment type="caution">
    <text evidence="4">The sequence shown here is derived from an EMBL/GenBank/DDBJ whole genome shotgun (WGS) entry which is preliminary data.</text>
</comment>
<dbReference type="Pfam" id="PF00583">
    <property type="entry name" value="Acetyltransf_1"/>
    <property type="match status" value="1"/>
</dbReference>
<keyword evidence="2" id="KW-0012">Acyltransferase</keyword>
<dbReference type="CDD" id="cd04301">
    <property type="entry name" value="NAT_SF"/>
    <property type="match status" value="1"/>
</dbReference>
<gene>
    <name evidence="4" type="ORF">PNBC_04070</name>
</gene>
<accession>A0A167G4G2</accession>
<dbReference type="STRING" id="1763538.LPB68_20670"/>
<evidence type="ECO:0000313" key="5">
    <source>
        <dbReference type="Proteomes" id="UP000077134"/>
    </source>
</evidence>
<dbReference type="SUPFAM" id="SSF55729">
    <property type="entry name" value="Acyl-CoA N-acyltransferases (Nat)"/>
    <property type="match status" value="1"/>
</dbReference>
<dbReference type="PANTHER" id="PTHR43877">
    <property type="entry name" value="AMINOALKYLPHOSPHONATE N-ACETYLTRANSFERASE-RELATED-RELATED"/>
    <property type="match status" value="1"/>
</dbReference>
<reference evidence="4 5" key="1">
    <citation type="submission" date="2016-02" db="EMBL/GenBank/DDBJ databases">
        <title>Paenibacillus sp. LPB0068, isolated from Crassostrea gigas.</title>
        <authorList>
            <person name="Shin S.-K."/>
            <person name="Yi H."/>
        </authorList>
    </citation>
    <scope>NUCLEOTIDE SEQUENCE [LARGE SCALE GENOMIC DNA]</scope>
    <source>
        <strain evidence="4 5">LPB0068</strain>
    </source>
</reference>
<dbReference type="InterPro" id="IPR000182">
    <property type="entry name" value="GNAT_dom"/>
</dbReference>
<dbReference type="GO" id="GO:0016747">
    <property type="term" value="F:acyltransferase activity, transferring groups other than amino-acyl groups"/>
    <property type="evidence" value="ECO:0007669"/>
    <property type="project" value="InterPro"/>
</dbReference>
<evidence type="ECO:0000313" key="4">
    <source>
        <dbReference type="EMBL" id="OAB77204.1"/>
    </source>
</evidence>
<sequence>MMLRPATKEDAPNASRLLYDALHDIAHQLTGQTSELDAIDVLGQFFIQEEGRLSYHQIIVKELDGEAVGIAVSYAGSDAKRLDHPIVQYLRNLKNDPSIELDQEADEDEYYIDTLSVSPMYERQGIGTELMQAVENEARRLHFTRIALAVLEDNIGACALYQRSGYKVNKDIVINGRIYHHMVKRISHEELD</sequence>